<proteinExistence type="inferred from homology"/>
<evidence type="ECO:0000256" key="4">
    <source>
        <dbReference type="ARBA" id="ARBA00023152"/>
    </source>
</evidence>
<evidence type="ECO:0000313" key="7">
    <source>
        <dbReference type="EMBL" id="MUL39090.1"/>
    </source>
</evidence>
<keyword evidence="4" id="KW-0324">Glycolysis</keyword>
<dbReference type="InterPro" id="IPR013785">
    <property type="entry name" value="Aldolase_TIM"/>
</dbReference>
<dbReference type="InterPro" id="IPR000741">
    <property type="entry name" value="FBA_I"/>
</dbReference>
<dbReference type="GO" id="GO:0006096">
    <property type="term" value="P:glycolytic process"/>
    <property type="evidence" value="ECO:0007669"/>
    <property type="project" value="UniProtKB-UniPathway"/>
</dbReference>
<dbReference type="OrthoDB" id="9813469at2"/>
<dbReference type="UniPathway" id="UPA00109">
    <property type="reaction ID" value="UER00183"/>
</dbReference>
<name>A0A6N8G113_9CHRO</name>
<dbReference type="Pfam" id="PF00274">
    <property type="entry name" value="Glycolytic"/>
    <property type="match status" value="1"/>
</dbReference>
<dbReference type="EMBL" id="NAPY01000060">
    <property type="protein sequence ID" value="MUL39090.1"/>
    <property type="molecule type" value="Genomic_DNA"/>
</dbReference>
<evidence type="ECO:0000256" key="6">
    <source>
        <dbReference type="ARBA" id="ARBA00029799"/>
    </source>
</evidence>
<comment type="caution">
    <text evidence="7">The sequence shown here is derived from an EMBL/GenBank/DDBJ whole genome shotgun (WGS) entry which is preliminary data.</text>
</comment>
<dbReference type="AlphaFoldDB" id="A0A6N8G113"/>
<organism evidence="7 8">
    <name type="scientific">Gloeocapsopsis dulcis AAB1 = 1H9</name>
    <dbReference type="NCBI Taxonomy" id="1433147"/>
    <lineage>
        <taxon>Bacteria</taxon>
        <taxon>Bacillati</taxon>
        <taxon>Cyanobacteriota</taxon>
        <taxon>Cyanophyceae</taxon>
        <taxon>Oscillatoriophycideae</taxon>
        <taxon>Chroococcales</taxon>
        <taxon>Chroococcaceae</taxon>
        <taxon>Gloeocapsopsis</taxon>
        <taxon>Gloeocapsopsis dulcis</taxon>
    </lineage>
</organism>
<dbReference type="PANTHER" id="PTHR11627">
    <property type="entry name" value="FRUCTOSE-BISPHOSPHATE ALDOLASE"/>
    <property type="match status" value="1"/>
</dbReference>
<dbReference type="SUPFAM" id="SSF51569">
    <property type="entry name" value="Aldolase"/>
    <property type="match status" value="1"/>
</dbReference>
<gene>
    <name evidence="7" type="ORF">BWI75_23020</name>
</gene>
<evidence type="ECO:0000256" key="3">
    <source>
        <dbReference type="ARBA" id="ARBA00013068"/>
    </source>
</evidence>
<keyword evidence="5" id="KW-0456">Lyase</keyword>
<feature type="non-terminal residue" evidence="7">
    <location>
        <position position="1"/>
    </location>
</feature>
<dbReference type="EC" id="4.1.2.13" evidence="3"/>
<evidence type="ECO:0000256" key="5">
    <source>
        <dbReference type="ARBA" id="ARBA00023239"/>
    </source>
</evidence>
<dbReference type="GO" id="GO:0004332">
    <property type="term" value="F:fructose-bisphosphate aldolase activity"/>
    <property type="evidence" value="ECO:0007669"/>
    <property type="project" value="UniProtKB-EC"/>
</dbReference>
<reference evidence="7 8" key="1">
    <citation type="journal article" date="2019" name="Front. Microbiol.">
        <title>Genomic Features for Desiccation Tolerance and Sugar Biosynthesis in the Extremophile Gloeocapsopsis sp. UTEX B3054.</title>
        <authorList>
            <person name="Urrejola C."/>
            <person name="Alcorta J."/>
            <person name="Salas L."/>
            <person name="Vasquez M."/>
            <person name="Polz M.F."/>
            <person name="Vicuna R."/>
            <person name="Diez B."/>
        </authorList>
    </citation>
    <scope>NUCLEOTIDE SEQUENCE [LARGE SCALE GENOMIC DNA]</scope>
    <source>
        <strain evidence="7 8">1H9</strain>
    </source>
</reference>
<keyword evidence="8" id="KW-1185">Reference proteome</keyword>
<protein>
    <recommendedName>
        <fullName evidence="3">fructose-bisphosphate aldolase</fullName>
        <ecNumber evidence="3">4.1.2.13</ecNumber>
    </recommendedName>
    <alternativeName>
        <fullName evidence="6">Fructose-bisphosphate aldolase class I</fullName>
    </alternativeName>
</protein>
<comment type="similarity">
    <text evidence="2">Belongs to the class I fructose-bisphosphate aldolase family.</text>
</comment>
<comment type="pathway">
    <text evidence="1">Carbohydrate degradation; glycolysis; D-glyceraldehyde 3-phosphate and glycerone phosphate from D-glucose: step 4/4.</text>
</comment>
<dbReference type="Proteomes" id="UP000441797">
    <property type="component" value="Unassembled WGS sequence"/>
</dbReference>
<evidence type="ECO:0000256" key="2">
    <source>
        <dbReference type="ARBA" id="ARBA00010387"/>
    </source>
</evidence>
<evidence type="ECO:0000313" key="8">
    <source>
        <dbReference type="Proteomes" id="UP000441797"/>
    </source>
</evidence>
<accession>A0A6N8G113</accession>
<dbReference type="Gene3D" id="3.20.20.70">
    <property type="entry name" value="Aldolase class I"/>
    <property type="match status" value="1"/>
</dbReference>
<sequence>LKNVRVNVPGVAFLSGGQSHQQASEHLNIMNAKYRSHCPWQITFSYARAIQQPALETWRGNDANVAQAQQQLLHRAKCNSAASLGQYRAQMEQQLASV</sequence>
<dbReference type="RefSeq" id="WP_155707379.1">
    <property type="nucleotide sequence ID" value="NZ_CAWPEY010000067.1"/>
</dbReference>
<evidence type="ECO:0000256" key="1">
    <source>
        <dbReference type="ARBA" id="ARBA00004714"/>
    </source>
</evidence>